<dbReference type="AlphaFoldDB" id="A0A871RAD6"/>
<feature type="compositionally biased region" description="Polar residues" evidence="6">
    <location>
        <begin position="10"/>
        <end position="23"/>
    </location>
</feature>
<accession>A0A871RAD6</accession>
<name>A0A871RAD6_DEKBR</name>
<dbReference type="GO" id="GO:0000329">
    <property type="term" value="C:fungal-type vacuole membrane"/>
    <property type="evidence" value="ECO:0007669"/>
    <property type="project" value="TreeGrafter"/>
</dbReference>
<evidence type="ECO:0000256" key="4">
    <source>
        <dbReference type="ARBA" id="ARBA00022989"/>
    </source>
</evidence>
<dbReference type="PANTHER" id="PTHR23501">
    <property type="entry name" value="MAJOR FACILITATOR SUPERFAMILY"/>
    <property type="match status" value="1"/>
</dbReference>
<dbReference type="Gene3D" id="1.20.1250.20">
    <property type="entry name" value="MFS general substrate transporter like domains"/>
    <property type="match status" value="1"/>
</dbReference>
<dbReference type="Proteomes" id="UP000663131">
    <property type="component" value="Chromosome 8"/>
</dbReference>
<gene>
    <name evidence="9" type="ORF">BRETT_000461</name>
</gene>
<keyword evidence="3 7" id="KW-0812">Transmembrane</keyword>
<dbReference type="PANTHER" id="PTHR23501:SF47">
    <property type="entry name" value="VACUOLAR BASIC AMINO ACID TRANSPORTER 1"/>
    <property type="match status" value="1"/>
</dbReference>
<feature type="transmembrane region" description="Helical" evidence="7">
    <location>
        <begin position="246"/>
        <end position="265"/>
    </location>
</feature>
<reference evidence="9" key="2">
    <citation type="journal article" name="BMC Genomics">
        <title>New genome assemblies reveal patterns of domestication and adaptation across Brettanomyces (Dekkera) species.</title>
        <authorList>
            <person name="Roach M.J."/>
            <person name="Borneman A.R."/>
        </authorList>
    </citation>
    <scope>NUCLEOTIDE SEQUENCE</scope>
    <source>
        <strain evidence="9">UCD 2041</strain>
    </source>
</reference>
<feature type="transmembrane region" description="Helical" evidence="7">
    <location>
        <begin position="137"/>
        <end position="164"/>
    </location>
</feature>
<evidence type="ECO:0000256" key="7">
    <source>
        <dbReference type="SAM" id="Phobius"/>
    </source>
</evidence>
<sequence length="570" mass="62684">MTEPTPKLVSETSPLIGTSQNAPAESHITAGQHPEEEITIPENVWYIVASLWTSSFLSAADTTIVSTTANTIASAMNGSDKITWIATSYLLTNAIFQPLVGKISDVYGRRTTLLCAQFWFIIGCFFCAISRTVTDFAIARALAGIGGGGMSALSSIIVTDVIPLRLRGMFQGYANLVYGTGQFLGPVIGSIFITWSEKSGWRWMFGIQVPLVLCTSFLVFKNVHEFRFNGEELMKNRFKRGNIRRIDLPGSFLLACFIVSILTLFSATSKLQVHLSLAGAFFSLLAFFLVEKFIVEEHIIPPAAFRGILRVAALVALFGTMAVYSLNFIIPLYIQIVHDFSSLQVGIFNAFGVFASALGSMIAGWCLKEKKHTRADVVVKKAVNVSIASCLALCAGTFVCMFIMRTLKPTLFRKDINYLKIAFLVFGFTLESVGYGSFLVSLLILVVGEVGVSHQATVTGMNYMFRSMGSVSGVGISLGVYNMILYKELYHYFIVKGKANGKEILSKLFNNSFYIRSGLPSIYVHKVLKIYRTSLGDSSTMVFMMGCTALILSLLMRLYKVGPRRHTSIA</sequence>
<evidence type="ECO:0000256" key="5">
    <source>
        <dbReference type="ARBA" id="ARBA00023136"/>
    </source>
</evidence>
<dbReference type="InterPro" id="IPR005829">
    <property type="entry name" value="Sugar_transporter_CS"/>
</dbReference>
<protein>
    <recommendedName>
        <fullName evidence="8">Major facilitator superfamily (MFS) profile domain-containing protein</fullName>
    </recommendedName>
</protein>
<evidence type="ECO:0000256" key="3">
    <source>
        <dbReference type="ARBA" id="ARBA00022692"/>
    </source>
</evidence>
<keyword evidence="4 7" id="KW-1133">Transmembrane helix</keyword>
<dbReference type="KEGG" id="bbrx:BRETT_000461"/>
<feature type="domain" description="Major facilitator superfamily (MFS) profile" evidence="8">
    <location>
        <begin position="47"/>
        <end position="565"/>
    </location>
</feature>
<evidence type="ECO:0000256" key="2">
    <source>
        <dbReference type="ARBA" id="ARBA00008335"/>
    </source>
</evidence>
<feature type="transmembrane region" description="Helical" evidence="7">
    <location>
        <begin position="271"/>
        <end position="290"/>
    </location>
</feature>
<comment type="similarity">
    <text evidence="2">Belongs to the major facilitator superfamily.</text>
</comment>
<feature type="transmembrane region" description="Helical" evidence="7">
    <location>
        <begin position="311"/>
        <end position="334"/>
    </location>
</feature>
<evidence type="ECO:0000259" key="8">
    <source>
        <dbReference type="PROSITE" id="PS50850"/>
    </source>
</evidence>
<feature type="transmembrane region" description="Helical" evidence="7">
    <location>
        <begin position="176"/>
        <end position="195"/>
    </location>
</feature>
<dbReference type="PROSITE" id="PS00216">
    <property type="entry name" value="SUGAR_TRANSPORT_1"/>
    <property type="match status" value="1"/>
</dbReference>
<feature type="transmembrane region" description="Helical" evidence="7">
    <location>
        <begin position="346"/>
        <end position="367"/>
    </location>
</feature>
<evidence type="ECO:0000256" key="1">
    <source>
        <dbReference type="ARBA" id="ARBA00004141"/>
    </source>
</evidence>
<dbReference type="GO" id="GO:0015174">
    <property type="term" value="F:basic amino acid transmembrane transporter activity"/>
    <property type="evidence" value="ECO:0007669"/>
    <property type="project" value="TreeGrafter"/>
</dbReference>
<dbReference type="PROSITE" id="PS50850">
    <property type="entry name" value="MFS"/>
    <property type="match status" value="1"/>
</dbReference>
<evidence type="ECO:0000256" key="6">
    <source>
        <dbReference type="SAM" id="MobiDB-lite"/>
    </source>
</evidence>
<comment type="subcellular location">
    <subcellularLocation>
        <location evidence="1">Membrane</location>
        <topology evidence="1">Multi-pass membrane protein</topology>
    </subcellularLocation>
</comment>
<reference evidence="9" key="1">
    <citation type="submission" date="2020-10" db="EMBL/GenBank/DDBJ databases">
        <authorList>
            <person name="Palmer J.M."/>
        </authorList>
    </citation>
    <scope>NUCLEOTIDE SEQUENCE</scope>
    <source>
        <strain evidence="9">UCD 2041</strain>
    </source>
</reference>
<dbReference type="RefSeq" id="XP_041137241.1">
    <property type="nucleotide sequence ID" value="XM_041279027.1"/>
</dbReference>
<dbReference type="OrthoDB" id="10021397at2759"/>
<feature type="transmembrane region" description="Helical" evidence="7">
    <location>
        <begin position="541"/>
        <end position="559"/>
    </location>
</feature>
<proteinExistence type="inferred from homology"/>
<feature type="transmembrane region" description="Helical" evidence="7">
    <location>
        <begin position="424"/>
        <end position="447"/>
    </location>
</feature>
<keyword evidence="5 7" id="KW-0472">Membrane</keyword>
<feature type="transmembrane region" description="Helical" evidence="7">
    <location>
        <begin position="382"/>
        <end position="404"/>
    </location>
</feature>
<dbReference type="GeneID" id="64572386"/>
<dbReference type="Gene3D" id="1.20.1720.10">
    <property type="entry name" value="Multidrug resistance protein D"/>
    <property type="match status" value="1"/>
</dbReference>
<evidence type="ECO:0000313" key="9">
    <source>
        <dbReference type="EMBL" id="QOU20748.1"/>
    </source>
</evidence>
<feature type="transmembrane region" description="Helical" evidence="7">
    <location>
        <begin position="112"/>
        <end position="131"/>
    </location>
</feature>
<dbReference type="InterPro" id="IPR011701">
    <property type="entry name" value="MFS"/>
</dbReference>
<feature type="transmembrane region" description="Helical" evidence="7">
    <location>
        <begin position="468"/>
        <end position="486"/>
    </location>
</feature>
<dbReference type="Pfam" id="PF07690">
    <property type="entry name" value="MFS_1"/>
    <property type="match status" value="1"/>
</dbReference>
<dbReference type="InterPro" id="IPR020846">
    <property type="entry name" value="MFS_dom"/>
</dbReference>
<feature type="region of interest" description="Disordered" evidence="6">
    <location>
        <begin position="1"/>
        <end position="31"/>
    </location>
</feature>
<dbReference type="SUPFAM" id="SSF103473">
    <property type="entry name" value="MFS general substrate transporter"/>
    <property type="match status" value="1"/>
</dbReference>
<dbReference type="InterPro" id="IPR036259">
    <property type="entry name" value="MFS_trans_sf"/>
</dbReference>
<dbReference type="EMBL" id="CP063136">
    <property type="protein sequence ID" value="QOU20748.1"/>
    <property type="molecule type" value="Genomic_DNA"/>
</dbReference>
<feature type="transmembrane region" description="Helical" evidence="7">
    <location>
        <begin position="201"/>
        <end position="220"/>
    </location>
</feature>
<organism evidence="9 10">
    <name type="scientific">Dekkera bruxellensis</name>
    <name type="common">Brettanomyces custersii</name>
    <dbReference type="NCBI Taxonomy" id="5007"/>
    <lineage>
        <taxon>Eukaryota</taxon>
        <taxon>Fungi</taxon>
        <taxon>Dikarya</taxon>
        <taxon>Ascomycota</taxon>
        <taxon>Saccharomycotina</taxon>
        <taxon>Pichiomycetes</taxon>
        <taxon>Pichiales</taxon>
        <taxon>Pichiaceae</taxon>
        <taxon>Brettanomyces</taxon>
    </lineage>
</organism>
<evidence type="ECO:0000313" key="10">
    <source>
        <dbReference type="Proteomes" id="UP000663131"/>
    </source>
</evidence>